<comment type="caution">
    <text evidence="1">The sequence shown here is derived from an EMBL/GenBank/DDBJ whole genome shotgun (WGS) entry which is preliminary data.</text>
</comment>
<sequence length="168" mass="19302">MKSLKKLSEAEKAAWLAFKSVCTHFLGNNQAEIYEDFVGDLVKCFRVVGNITPEQVLEILDQNESIREDVIEMLKLYDDCIRTADGMRYRKSQREPLPSKGGRDAAEVRAKDAHRKWNVRQNHTFKHSHDFLHGMSGPEHIAEIAEWGGFIDEGQKMEAHLRFKGPFS</sequence>
<dbReference type="Proteomes" id="UP000499080">
    <property type="component" value="Unassembled WGS sequence"/>
</dbReference>
<dbReference type="EMBL" id="BGPR01002250">
    <property type="protein sequence ID" value="GBM70424.1"/>
    <property type="molecule type" value="Genomic_DNA"/>
</dbReference>
<dbReference type="OrthoDB" id="6431950at2759"/>
<keyword evidence="2" id="KW-1185">Reference proteome</keyword>
<gene>
    <name evidence="1" type="ORF">AVEN_38129_1</name>
</gene>
<name>A0A4Y2HY17_ARAVE</name>
<reference evidence="1 2" key="1">
    <citation type="journal article" date="2019" name="Sci. Rep.">
        <title>Orb-weaving spider Araneus ventricosus genome elucidates the spidroin gene catalogue.</title>
        <authorList>
            <person name="Kono N."/>
            <person name="Nakamura H."/>
            <person name="Ohtoshi R."/>
            <person name="Moran D.A.P."/>
            <person name="Shinohara A."/>
            <person name="Yoshida Y."/>
            <person name="Fujiwara M."/>
            <person name="Mori M."/>
            <person name="Tomita M."/>
            <person name="Arakawa K."/>
        </authorList>
    </citation>
    <scope>NUCLEOTIDE SEQUENCE [LARGE SCALE GENOMIC DNA]</scope>
</reference>
<protein>
    <submittedName>
        <fullName evidence="1">Uncharacterized protein</fullName>
    </submittedName>
</protein>
<dbReference type="AlphaFoldDB" id="A0A4Y2HY17"/>
<evidence type="ECO:0000313" key="1">
    <source>
        <dbReference type="EMBL" id="GBM70424.1"/>
    </source>
</evidence>
<proteinExistence type="predicted"/>
<organism evidence="1 2">
    <name type="scientific">Araneus ventricosus</name>
    <name type="common">Orbweaver spider</name>
    <name type="synonym">Epeira ventricosa</name>
    <dbReference type="NCBI Taxonomy" id="182803"/>
    <lineage>
        <taxon>Eukaryota</taxon>
        <taxon>Metazoa</taxon>
        <taxon>Ecdysozoa</taxon>
        <taxon>Arthropoda</taxon>
        <taxon>Chelicerata</taxon>
        <taxon>Arachnida</taxon>
        <taxon>Araneae</taxon>
        <taxon>Araneomorphae</taxon>
        <taxon>Entelegynae</taxon>
        <taxon>Araneoidea</taxon>
        <taxon>Araneidae</taxon>
        <taxon>Araneus</taxon>
    </lineage>
</organism>
<accession>A0A4Y2HY17</accession>
<evidence type="ECO:0000313" key="2">
    <source>
        <dbReference type="Proteomes" id="UP000499080"/>
    </source>
</evidence>